<dbReference type="AlphaFoldDB" id="S7WXZ9"/>
<sequence>MSGGGTFGIEFGCNKTRIIYRNIVSIPYAFYFFTQSSIG</sequence>
<dbReference type="Proteomes" id="UP000014974">
    <property type="component" value="Unassembled WGS sequence"/>
</dbReference>
<dbReference type="EMBL" id="ATNM01000004">
    <property type="protein sequence ID" value="EPR71639.1"/>
    <property type="molecule type" value="Genomic_DNA"/>
</dbReference>
<reference evidence="1 2" key="1">
    <citation type="journal article" date="2013" name="Genome Announc.">
        <title>Draft Genome Sequence of Cyclobacterium qasimii Strain M12-11BT, Isolated from Arctic Marine Sediment.</title>
        <authorList>
            <person name="Shivaji S."/>
            <person name="Ara S."/>
            <person name="Singh A."/>
            <person name="Kumar Pinnaka A."/>
        </authorList>
    </citation>
    <scope>NUCLEOTIDE SEQUENCE [LARGE SCALE GENOMIC DNA]</scope>
    <source>
        <strain evidence="1 2">M12-11B</strain>
    </source>
</reference>
<protein>
    <submittedName>
        <fullName evidence="1">Uncharacterized protein</fullName>
    </submittedName>
</protein>
<comment type="caution">
    <text evidence="1">The sequence shown here is derived from an EMBL/GenBank/DDBJ whole genome shotgun (WGS) entry which is preliminary data.</text>
</comment>
<gene>
    <name evidence="1" type="ORF">ADICYQ_0110</name>
</gene>
<proteinExistence type="predicted"/>
<accession>S7WXZ9</accession>
<evidence type="ECO:0000313" key="1">
    <source>
        <dbReference type="EMBL" id="EPR71639.1"/>
    </source>
</evidence>
<organism evidence="1 2">
    <name type="scientific">Cyclobacterium qasimii M12-11B</name>
    <dbReference type="NCBI Taxonomy" id="641524"/>
    <lineage>
        <taxon>Bacteria</taxon>
        <taxon>Pseudomonadati</taxon>
        <taxon>Bacteroidota</taxon>
        <taxon>Cytophagia</taxon>
        <taxon>Cytophagales</taxon>
        <taxon>Cyclobacteriaceae</taxon>
        <taxon>Cyclobacterium</taxon>
    </lineage>
</organism>
<name>S7WXZ9_9BACT</name>
<evidence type="ECO:0000313" key="2">
    <source>
        <dbReference type="Proteomes" id="UP000014974"/>
    </source>
</evidence>